<name>A0A084BAS5_STACB</name>
<evidence type="ECO:0000256" key="1">
    <source>
        <dbReference type="SAM" id="Coils"/>
    </source>
</evidence>
<dbReference type="EMBL" id="KL647501">
    <property type="protein sequence ID" value="KEY74654.1"/>
    <property type="molecule type" value="Genomic_DNA"/>
</dbReference>
<evidence type="ECO:0000313" key="4">
    <source>
        <dbReference type="Proteomes" id="UP000028045"/>
    </source>
</evidence>
<protein>
    <recommendedName>
        <fullName evidence="2">DUF7580 domain-containing protein</fullName>
    </recommendedName>
</protein>
<keyword evidence="4" id="KW-1185">Reference proteome</keyword>
<feature type="coiled-coil region" evidence="1">
    <location>
        <begin position="149"/>
        <end position="179"/>
    </location>
</feature>
<evidence type="ECO:0000313" key="3">
    <source>
        <dbReference type="EMBL" id="KEY74654.1"/>
    </source>
</evidence>
<feature type="coiled-coil region" evidence="1">
    <location>
        <begin position="22"/>
        <end position="49"/>
    </location>
</feature>
<gene>
    <name evidence="3" type="ORF">S7711_08421</name>
</gene>
<dbReference type="OrthoDB" id="5331891at2759"/>
<evidence type="ECO:0000259" key="2">
    <source>
        <dbReference type="Pfam" id="PF24476"/>
    </source>
</evidence>
<reference evidence="3 4" key="1">
    <citation type="journal article" date="2014" name="BMC Genomics">
        <title>Comparative genome sequencing reveals chemotype-specific gene clusters in the toxigenic black mold Stachybotrys.</title>
        <authorList>
            <person name="Semeiks J."/>
            <person name="Borek D."/>
            <person name="Otwinowski Z."/>
            <person name="Grishin N.V."/>
        </authorList>
    </citation>
    <scope>NUCLEOTIDE SEQUENCE [LARGE SCALE GENOMIC DNA]</scope>
    <source>
        <strain evidence="4">CBS 109288 / IBT 7711</strain>
    </source>
</reference>
<sequence length="568" mass="64424">MADPVSIALGVAPLCVGAIKGIKAAKTKLKTLRQHNSELKTLRKKFTKETHIFLDECHLLLQEVVDPDDVVFMIEEADDALWRNPLLDDGIKIYLGRRYDDFMETLEEIKDQICSLDSDLNTEFSRDQLKGPRKSSERMRDAFDVAFHKSKYESRIDSIKELNQDLKRQRKTAKQVQEAKPKSRKMKEHEMPKIYQLLSQYSRSFLEALGHCWSCIRPEHVYHDLALFLHQPGEALSFIIRRRTVAGFKTFTDSTTLSVISEKAPAQVSFGYPTPESSVSSESSCDDAGARKRLKMTSFDEGASTLRANPLASSSTMLSINLSDSQDVCETLDRVENLSKCCIEAPSCYIDTLSNLRHTLRPEIPDHLNTQSLSRESVPLQNLLDRTVDNAISVPQQLRLALALARGLLLFNSSPWWRTYWSLQDIFYFDMVDDLDAGLKTLHINTEIQAQKNCKKGKQIARLAPIEQGFTQEAHLSYGIRNLALYGLGVALLQIDHWRLLDADDVVSIRKLSQQSSRLGPRYQDVVQKCIECDFGHGSDLETIPLQNAVYRMVVCEIESLVGVLERP</sequence>
<dbReference type="AlphaFoldDB" id="A0A084BAS5"/>
<dbReference type="PANTHER" id="PTHR35186">
    <property type="entry name" value="ANK_REP_REGION DOMAIN-CONTAINING PROTEIN"/>
    <property type="match status" value="1"/>
</dbReference>
<dbReference type="Pfam" id="PF24476">
    <property type="entry name" value="DUF7580"/>
    <property type="match status" value="1"/>
</dbReference>
<dbReference type="Proteomes" id="UP000028045">
    <property type="component" value="Unassembled WGS sequence"/>
</dbReference>
<accession>A0A084BAS5</accession>
<keyword evidence="1" id="KW-0175">Coiled coil</keyword>
<dbReference type="PANTHER" id="PTHR35186:SF4">
    <property type="entry name" value="PRION-INHIBITION AND PROPAGATION HELO DOMAIN-CONTAINING PROTEIN"/>
    <property type="match status" value="1"/>
</dbReference>
<proteinExistence type="predicted"/>
<feature type="domain" description="DUF7580" evidence="2">
    <location>
        <begin position="320"/>
        <end position="560"/>
    </location>
</feature>
<organism evidence="3 4">
    <name type="scientific">Stachybotrys chartarum (strain CBS 109288 / IBT 7711)</name>
    <name type="common">Toxic black mold</name>
    <name type="synonym">Stilbospora chartarum</name>
    <dbReference type="NCBI Taxonomy" id="1280523"/>
    <lineage>
        <taxon>Eukaryota</taxon>
        <taxon>Fungi</taxon>
        <taxon>Dikarya</taxon>
        <taxon>Ascomycota</taxon>
        <taxon>Pezizomycotina</taxon>
        <taxon>Sordariomycetes</taxon>
        <taxon>Hypocreomycetidae</taxon>
        <taxon>Hypocreales</taxon>
        <taxon>Stachybotryaceae</taxon>
        <taxon>Stachybotrys</taxon>
    </lineage>
</organism>
<dbReference type="InterPro" id="IPR056002">
    <property type="entry name" value="DUF7580"/>
</dbReference>
<dbReference type="HOGENOM" id="CLU_026305_0_0_1"/>